<organism evidence="1 2">
    <name type="scientific">Daphnia magna</name>
    <dbReference type="NCBI Taxonomy" id="35525"/>
    <lineage>
        <taxon>Eukaryota</taxon>
        <taxon>Metazoa</taxon>
        <taxon>Ecdysozoa</taxon>
        <taxon>Arthropoda</taxon>
        <taxon>Crustacea</taxon>
        <taxon>Branchiopoda</taxon>
        <taxon>Diplostraca</taxon>
        <taxon>Cladocera</taxon>
        <taxon>Anomopoda</taxon>
        <taxon>Daphniidae</taxon>
        <taxon>Daphnia</taxon>
    </lineage>
</organism>
<dbReference type="AlphaFoldDB" id="A0A162D7V4"/>
<proteinExistence type="predicted"/>
<reference evidence="1 2" key="1">
    <citation type="submission" date="2016-03" db="EMBL/GenBank/DDBJ databases">
        <title>EvidentialGene: Evidence-directed Construction of Genes on Genomes.</title>
        <authorList>
            <person name="Gilbert D.G."/>
            <person name="Choi J.-H."/>
            <person name="Mockaitis K."/>
            <person name="Colbourne J."/>
            <person name="Pfrender M."/>
        </authorList>
    </citation>
    <scope>NUCLEOTIDE SEQUENCE [LARGE SCALE GENOMIC DNA]</scope>
    <source>
        <strain evidence="1 2">Xinb3</strain>
        <tissue evidence="1">Complete organism</tissue>
    </source>
</reference>
<evidence type="ECO:0000313" key="2">
    <source>
        <dbReference type="Proteomes" id="UP000076858"/>
    </source>
</evidence>
<dbReference type="EMBL" id="LRGB01002361">
    <property type="protein sequence ID" value="KZS08094.1"/>
    <property type="molecule type" value="Genomic_DNA"/>
</dbReference>
<sequence>MFDVMKVLTTEINEIGMWLTQWQKATLRCITHETRGYKYKKGSDMLRLSTTTKTNKTVLVAASPSDFDYGGNT</sequence>
<comment type="caution">
    <text evidence="1">The sequence shown here is derived from an EMBL/GenBank/DDBJ whole genome shotgun (WGS) entry which is preliminary data.</text>
</comment>
<accession>A0A162D7V4</accession>
<dbReference type="Proteomes" id="UP000076858">
    <property type="component" value="Unassembled WGS sequence"/>
</dbReference>
<gene>
    <name evidence="1" type="ORF">APZ42_028053</name>
</gene>
<evidence type="ECO:0000313" key="1">
    <source>
        <dbReference type="EMBL" id="KZS08094.1"/>
    </source>
</evidence>
<protein>
    <submittedName>
        <fullName evidence="1">Uncharacterized protein</fullName>
    </submittedName>
</protein>
<name>A0A162D7V4_9CRUS</name>
<keyword evidence="2" id="KW-1185">Reference proteome</keyword>